<protein>
    <submittedName>
        <fullName evidence="1">Uncharacterized protein</fullName>
    </submittedName>
</protein>
<reference evidence="1 2" key="1">
    <citation type="submission" date="2007-01" db="EMBL/GenBank/DDBJ databases">
        <authorList>
            <person name="Haygood M."/>
            <person name="Podell S."/>
            <person name="Anderson C."/>
            <person name="Hopkinson B."/>
            <person name="Roe K."/>
            <person name="Barbeau K."/>
            <person name="Gaasterland T."/>
            <person name="Ferriera S."/>
            <person name="Johnson J."/>
            <person name="Kravitz S."/>
            <person name="Beeson K."/>
            <person name="Sutton G."/>
            <person name="Rogers Y.-H."/>
            <person name="Friedman R."/>
            <person name="Frazier M."/>
            <person name="Venter J.C."/>
        </authorList>
    </citation>
    <scope>NUCLEOTIDE SEQUENCE [LARGE SCALE GENOMIC DNA]</scope>
    <source>
        <strain evidence="1 2">ATCC 23134</strain>
    </source>
</reference>
<name>A1ZPA3_MICM2</name>
<dbReference type="Proteomes" id="UP000004095">
    <property type="component" value="Unassembled WGS sequence"/>
</dbReference>
<comment type="caution">
    <text evidence="1">The sequence shown here is derived from an EMBL/GenBank/DDBJ whole genome shotgun (WGS) entry which is preliminary data.</text>
</comment>
<sequence length="39" mass="4529">MYAICYNWLGIKKEPDFAIKEKPDSFLSSICGNQYLLTQ</sequence>
<proteinExistence type="predicted"/>
<accession>A1ZPA3</accession>
<gene>
    <name evidence="1" type="ORF">M23134_00336</name>
</gene>
<evidence type="ECO:0000313" key="1">
    <source>
        <dbReference type="EMBL" id="EAY27895.1"/>
    </source>
</evidence>
<keyword evidence="2" id="KW-1185">Reference proteome</keyword>
<dbReference type="AlphaFoldDB" id="A1ZPA3"/>
<evidence type="ECO:0000313" key="2">
    <source>
        <dbReference type="Proteomes" id="UP000004095"/>
    </source>
</evidence>
<organism evidence="1 2">
    <name type="scientific">Microscilla marina ATCC 23134</name>
    <dbReference type="NCBI Taxonomy" id="313606"/>
    <lineage>
        <taxon>Bacteria</taxon>
        <taxon>Pseudomonadati</taxon>
        <taxon>Bacteroidota</taxon>
        <taxon>Cytophagia</taxon>
        <taxon>Cytophagales</taxon>
        <taxon>Microscillaceae</taxon>
        <taxon>Microscilla</taxon>
    </lineage>
</organism>
<dbReference type="EMBL" id="AAWS01000020">
    <property type="protein sequence ID" value="EAY27895.1"/>
    <property type="molecule type" value="Genomic_DNA"/>
</dbReference>